<dbReference type="InterPro" id="IPR018936">
    <property type="entry name" value="PI3/4_kinase_CS"/>
</dbReference>
<comment type="similarity">
    <text evidence="1">Belongs to the PI3/PI4-kinase family. Type III PI4K subfamily.</text>
</comment>
<dbReference type="SUPFAM" id="SSF48371">
    <property type="entry name" value="ARM repeat"/>
    <property type="match status" value="1"/>
</dbReference>
<keyword evidence="10" id="KW-1185">Reference proteome</keyword>
<dbReference type="GO" id="GO:0005942">
    <property type="term" value="C:phosphatidylinositol 3-kinase complex"/>
    <property type="evidence" value="ECO:0007669"/>
    <property type="project" value="TreeGrafter"/>
</dbReference>
<proteinExistence type="inferred from homology"/>
<dbReference type="FunFam" id="1.10.1070.11:FF:000001">
    <property type="entry name" value="Phosphatidylinositol 4,5-bisphosphate 3-kinase catalytic subunit"/>
    <property type="match status" value="1"/>
</dbReference>
<dbReference type="PANTHER" id="PTHR10048">
    <property type="entry name" value="PHOSPHATIDYLINOSITOL KINASE"/>
    <property type="match status" value="1"/>
</dbReference>
<evidence type="ECO:0000259" key="8">
    <source>
        <dbReference type="PROSITE" id="PS51547"/>
    </source>
</evidence>
<dbReference type="Pfam" id="PF00613">
    <property type="entry name" value="PI3Ka"/>
    <property type="match status" value="1"/>
</dbReference>
<dbReference type="SMART" id="SM00146">
    <property type="entry name" value="PI3Kc"/>
    <property type="match status" value="1"/>
</dbReference>
<dbReference type="GO" id="GO:0005524">
    <property type="term" value="F:ATP binding"/>
    <property type="evidence" value="ECO:0007669"/>
    <property type="project" value="UniProtKB-KW"/>
</dbReference>
<dbReference type="Gene3D" id="1.10.1070.11">
    <property type="entry name" value="Phosphatidylinositol 3-/4-kinase, catalytic domain"/>
    <property type="match status" value="1"/>
</dbReference>
<dbReference type="EMBL" id="KE560937">
    <property type="protein sequence ID" value="EPZ34625.1"/>
    <property type="molecule type" value="Genomic_DNA"/>
</dbReference>
<dbReference type="InterPro" id="IPR001263">
    <property type="entry name" value="PI3K_accessory_dom"/>
</dbReference>
<feature type="domain" description="PI3K/PI4K catalytic" evidence="6">
    <location>
        <begin position="647"/>
        <end position="924"/>
    </location>
</feature>
<dbReference type="SMART" id="SM00145">
    <property type="entry name" value="PI3Ka"/>
    <property type="match status" value="1"/>
</dbReference>
<dbReference type="PROSITE" id="PS50290">
    <property type="entry name" value="PI3_4_KINASE_3"/>
    <property type="match status" value="1"/>
</dbReference>
<dbReference type="GO" id="GO:0016303">
    <property type="term" value="F:1-phosphatidylinositol-3-kinase activity"/>
    <property type="evidence" value="ECO:0007669"/>
    <property type="project" value="TreeGrafter"/>
</dbReference>
<dbReference type="SUPFAM" id="SSF56112">
    <property type="entry name" value="Protein kinase-like (PK-like)"/>
    <property type="match status" value="1"/>
</dbReference>
<evidence type="ECO:0000256" key="4">
    <source>
        <dbReference type="ARBA" id="ARBA00022777"/>
    </source>
</evidence>
<dbReference type="PROSITE" id="PS00915">
    <property type="entry name" value="PI3_4_KINASE_1"/>
    <property type="match status" value="1"/>
</dbReference>
<dbReference type="Gene3D" id="1.25.40.70">
    <property type="entry name" value="Phosphatidylinositol 3-kinase, accessory domain (PIK)"/>
    <property type="match status" value="1"/>
</dbReference>
<dbReference type="GO" id="GO:0035005">
    <property type="term" value="F:1-phosphatidylinositol-4-phosphate 3-kinase activity"/>
    <property type="evidence" value="ECO:0007669"/>
    <property type="project" value="TreeGrafter"/>
</dbReference>
<dbReference type="Pfam" id="PF00454">
    <property type="entry name" value="PI3_PI4_kinase"/>
    <property type="match status" value="1"/>
</dbReference>
<dbReference type="PROSITE" id="PS51545">
    <property type="entry name" value="PIK_HELICAL"/>
    <property type="match status" value="1"/>
</dbReference>
<dbReference type="OrthoDB" id="67688at2759"/>
<dbReference type="PROSITE" id="PS00916">
    <property type="entry name" value="PI3_4_KINASE_2"/>
    <property type="match status" value="1"/>
</dbReference>
<dbReference type="Pfam" id="PF00792">
    <property type="entry name" value="PI3K_C2"/>
    <property type="match status" value="1"/>
</dbReference>
<keyword evidence="5" id="KW-0067">ATP-binding</keyword>
<dbReference type="GO" id="GO:0005886">
    <property type="term" value="C:plasma membrane"/>
    <property type="evidence" value="ECO:0007669"/>
    <property type="project" value="TreeGrafter"/>
</dbReference>
<dbReference type="Gene3D" id="2.60.40.150">
    <property type="entry name" value="C2 domain"/>
    <property type="match status" value="1"/>
</dbReference>
<dbReference type="GO" id="GO:0016477">
    <property type="term" value="P:cell migration"/>
    <property type="evidence" value="ECO:0007669"/>
    <property type="project" value="TreeGrafter"/>
</dbReference>
<evidence type="ECO:0000313" key="9">
    <source>
        <dbReference type="EMBL" id="EPZ34625.1"/>
    </source>
</evidence>
<dbReference type="InterPro" id="IPR015433">
    <property type="entry name" value="PI3/4_kinase"/>
</dbReference>
<dbReference type="InterPro" id="IPR042236">
    <property type="entry name" value="PI3K_accessory_sf"/>
</dbReference>
<evidence type="ECO:0000256" key="5">
    <source>
        <dbReference type="ARBA" id="ARBA00022840"/>
    </source>
</evidence>
<protein>
    <submittedName>
        <fullName evidence="9">Phosphatidylinositol 3-/4-kinase, catalytic domain-containing protein</fullName>
    </submittedName>
</protein>
<dbReference type="Proteomes" id="UP000030755">
    <property type="component" value="Unassembled WGS sequence"/>
</dbReference>
<evidence type="ECO:0000256" key="2">
    <source>
        <dbReference type="ARBA" id="ARBA00022679"/>
    </source>
</evidence>
<dbReference type="InterPro" id="IPR011009">
    <property type="entry name" value="Kinase-like_dom_sf"/>
</dbReference>
<dbReference type="GO" id="GO:0048015">
    <property type="term" value="P:phosphatidylinositol-mediated signaling"/>
    <property type="evidence" value="ECO:0007669"/>
    <property type="project" value="TreeGrafter"/>
</dbReference>
<keyword evidence="3" id="KW-0547">Nucleotide-binding</keyword>
<evidence type="ECO:0000259" key="6">
    <source>
        <dbReference type="PROSITE" id="PS50290"/>
    </source>
</evidence>
<dbReference type="InterPro" id="IPR016024">
    <property type="entry name" value="ARM-type_fold"/>
</dbReference>
<dbReference type="PANTHER" id="PTHR10048:SF14">
    <property type="entry name" value="LD28067P"/>
    <property type="match status" value="1"/>
</dbReference>
<dbReference type="STRING" id="988480.A0A075AWF6"/>
<keyword evidence="2" id="KW-0808">Transferase</keyword>
<dbReference type="GO" id="GO:0005737">
    <property type="term" value="C:cytoplasm"/>
    <property type="evidence" value="ECO:0007669"/>
    <property type="project" value="TreeGrafter"/>
</dbReference>
<name>A0A075AWF6_ROZAC</name>
<dbReference type="InterPro" id="IPR036940">
    <property type="entry name" value="PI3/4_kinase_cat_sf"/>
</dbReference>
<dbReference type="PROSITE" id="PS51547">
    <property type="entry name" value="C2_PI3K"/>
    <property type="match status" value="1"/>
</dbReference>
<dbReference type="AlphaFoldDB" id="A0A075AWF6"/>
<dbReference type="Gene3D" id="3.30.1010.10">
    <property type="entry name" value="Phosphatidylinositol 3-kinase Catalytic Subunit, Chain A, domain 4"/>
    <property type="match status" value="1"/>
</dbReference>
<gene>
    <name evidence="9" type="ORF">O9G_001927</name>
</gene>
<accession>A0A075AWF6</accession>
<dbReference type="CDD" id="cd00891">
    <property type="entry name" value="PI3Kc"/>
    <property type="match status" value="1"/>
</dbReference>
<dbReference type="HOGENOM" id="CLU_002191_1_3_1"/>
<dbReference type="GO" id="GO:0043491">
    <property type="term" value="P:phosphatidylinositol 3-kinase/protein kinase B signal transduction"/>
    <property type="evidence" value="ECO:0007669"/>
    <property type="project" value="TreeGrafter"/>
</dbReference>
<dbReference type="InterPro" id="IPR035892">
    <property type="entry name" value="C2_domain_sf"/>
</dbReference>
<sequence length="937" mass="109801">MVYNHHLLPLHEPIASNESIVKMILRSSYPEITVSTKNNIEVAKDYDQILHNELAEVYQKLQTMTVSFLNRADSESKSQIKEIQLMKKRIGNIIGFGLYRFRDSRREKAERRDYDEYMNPSDGFKRPLKIEKVIARIKFKDSEKTILIDQSDTVEMVLQKSLQKHKLQNYDDWQHYILRWKTKAIYFTEMNKNFLQLWSLSECMDDREIVNLTIENWKDVIPGKYKEIFQTIDYEIPVDETNSLPDPVHSCEVERNVEIKIVNCEDLPSLDYNYIYLEAHLMHGEQVLTGSKLTSYHIFQPKVEFKERLLFDFPISKLPRYSEFVIKLYGLNTKKYDNGSICLFKGSTPTFEYNGIFKYGNFQMTLFNVNDPNAANIKLNFEIPCEEMIIIFSQNEKYYKPDIITRVDPLHRDLLERALSTDPLDELDQNMKNIIFRYRYCLTHDPLFLSKYVNSIDYSNQAQIEESHILLQQWSVNEEVDNHILAMELLGYSFRDATVRDHAVKLLSGISNHALKGFLSQFIQCLKNELYFDNSLIRFLLEKSLNSRTIGHTLFWYLKAEIEEPEMSIPCALYLEAYLRACSSTVLNLLERENKLNCFLINLSKEIKLINDSKNKLIHLRRELGKHSLHLPVSMPYDQNIFCGDFIVEKCKIMDSKKQPLWCAMNNHLCADDPIYYIFKEGDDLRQDMLTLQMLNLMNNIWKDEGFNFHMKIYNVICTGKETGFIQVVRDSQTVSCIQKEYGGSTAAFKDQPISDFIKQYNPSESEYLDAVDIFTRSCAAYCVATYILGIGDRHNDNIMVTKQGHLFHIDFGHFLGNIKRKFGIKRERAPFVLTPDFVYVMKTKSSDQFDFFIGLCVKAYNIIRKHGRMFLVLFKLMLSTGIPELTCNEDIFYLRDALKLDLDDVQAEKHFKGLISESLRLGWSTQLNWLIHNLAH</sequence>
<evidence type="ECO:0000256" key="3">
    <source>
        <dbReference type="ARBA" id="ARBA00022741"/>
    </source>
</evidence>
<dbReference type="InterPro" id="IPR002420">
    <property type="entry name" value="PI3K-type_C2_dom"/>
</dbReference>
<dbReference type="SUPFAM" id="SSF49562">
    <property type="entry name" value="C2 domain (Calcium/lipid-binding domain, CaLB)"/>
    <property type="match status" value="1"/>
</dbReference>
<evidence type="ECO:0000259" key="7">
    <source>
        <dbReference type="PROSITE" id="PS51545"/>
    </source>
</evidence>
<dbReference type="InterPro" id="IPR035448">
    <property type="entry name" value="PI3Kc"/>
</dbReference>
<dbReference type="InterPro" id="IPR000403">
    <property type="entry name" value="PI3/4_kinase_cat_dom"/>
</dbReference>
<organism evidence="9 10">
    <name type="scientific">Rozella allomycis (strain CSF55)</name>
    <dbReference type="NCBI Taxonomy" id="988480"/>
    <lineage>
        <taxon>Eukaryota</taxon>
        <taxon>Fungi</taxon>
        <taxon>Fungi incertae sedis</taxon>
        <taxon>Cryptomycota</taxon>
        <taxon>Cryptomycota incertae sedis</taxon>
        <taxon>Rozella</taxon>
    </lineage>
</organism>
<evidence type="ECO:0000313" key="10">
    <source>
        <dbReference type="Proteomes" id="UP000030755"/>
    </source>
</evidence>
<feature type="domain" description="C2 PI3K-type" evidence="8">
    <location>
        <begin position="253"/>
        <end position="407"/>
    </location>
</feature>
<keyword evidence="4 9" id="KW-0418">Kinase</keyword>
<reference evidence="9 10" key="1">
    <citation type="journal article" date="2013" name="Curr. Biol.">
        <title>Shared signatures of parasitism and phylogenomics unite Cryptomycota and microsporidia.</title>
        <authorList>
            <person name="James T.Y."/>
            <person name="Pelin A."/>
            <person name="Bonen L."/>
            <person name="Ahrendt S."/>
            <person name="Sain D."/>
            <person name="Corradi N."/>
            <person name="Stajich J.E."/>
        </authorList>
    </citation>
    <scope>NUCLEOTIDE SEQUENCE [LARGE SCALE GENOMIC DNA]</scope>
    <source>
        <strain evidence="9 10">CSF55</strain>
    </source>
</reference>
<feature type="domain" description="PIK helical" evidence="7">
    <location>
        <begin position="401"/>
        <end position="581"/>
    </location>
</feature>
<evidence type="ECO:0000256" key="1">
    <source>
        <dbReference type="ARBA" id="ARBA00006209"/>
    </source>
</evidence>